<dbReference type="AlphaFoldDB" id="A0A2T2YIX0"/>
<keyword evidence="1" id="KW-0812">Transmembrane</keyword>
<dbReference type="EMBL" id="PYFT01000001">
    <property type="protein sequence ID" value="PSR55450.1"/>
    <property type="molecule type" value="Genomic_DNA"/>
</dbReference>
<dbReference type="Proteomes" id="UP000240357">
    <property type="component" value="Unassembled WGS sequence"/>
</dbReference>
<name>A0A2T2YIX0_9BACT</name>
<gene>
    <name evidence="2" type="ORF">AHMF7605_19035</name>
</gene>
<accession>A0A2T2YIX0</accession>
<keyword evidence="3" id="KW-1185">Reference proteome</keyword>
<sequence length="399" mass="45268">MIKQIRLVCIVLTLGLVCYWLFFRQYSPPTRPRAVIVNRNPDGLPDSVVVSAGPHYARSAFGTFFLGQHNRTIWAVPVKAKVLYLNRTFGGLKIVEVGGGMQTLSFTLRDSIGRTYALRSVDKDPISILSPFWRKTSAGHFVRDQISGANPYGALVVPVLAQAAGILHAHPQLRYVRPKDPLFGQSATRAGGKLFLLEEKYQNNPELYPELKNATAILPTPILLQKLDKKTLQIDAEMYLKCRLFDFLIGDWDRHTGQWMWAAYPRGPETWYVPIPKDRDQAFCNYRDGLLPWLATRKWALPKFGQFTAKLDDVSRLTINSAHLDTLILASMPAEKFIQTATELKQTLTDTVIDQSVRQLPLSVQKISGAEIRQNLKSRREQLPDAAQQFYQLIRQSKF</sequence>
<evidence type="ECO:0000313" key="3">
    <source>
        <dbReference type="Proteomes" id="UP000240357"/>
    </source>
</evidence>
<proteinExistence type="predicted"/>
<keyword evidence="1" id="KW-1133">Transmembrane helix</keyword>
<evidence type="ECO:0000256" key="1">
    <source>
        <dbReference type="SAM" id="Phobius"/>
    </source>
</evidence>
<reference evidence="2 3" key="1">
    <citation type="submission" date="2018-03" db="EMBL/GenBank/DDBJ databases">
        <title>Adhaeribacter sp. HMF7605 Genome sequencing and assembly.</title>
        <authorList>
            <person name="Kang H."/>
            <person name="Kang J."/>
            <person name="Cha I."/>
            <person name="Kim H."/>
            <person name="Joh K."/>
        </authorList>
    </citation>
    <scope>NUCLEOTIDE SEQUENCE [LARGE SCALE GENOMIC DNA]</scope>
    <source>
        <strain evidence="2 3">HMF7605</strain>
    </source>
</reference>
<protein>
    <submittedName>
        <fullName evidence="2">Uncharacterized protein</fullName>
    </submittedName>
</protein>
<keyword evidence="1" id="KW-0472">Membrane</keyword>
<comment type="caution">
    <text evidence="2">The sequence shown here is derived from an EMBL/GenBank/DDBJ whole genome shotgun (WGS) entry which is preliminary data.</text>
</comment>
<dbReference type="OrthoDB" id="333971at2"/>
<organism evidence="2 3">
    <name type="scientific">Adhaeribacter arboris</name>
    <dbReference type="NCBI Taxonomy" id="2072846"/>
    <lineage>
        <taxon>Bacteria</taxon>
        <taxon>Pseudomonadati</taxon>
        <taxon>Bacteroidota</taxon>
        <taxon>Cytophagia</taxon>
        <taxon>Cytophagales</taxon>
        <taxon>Hymenobacteraceae</taxon>
        <taxon>Adhaeribacter</taxon>
    </lineage>
</organism>
<dbReference type="RefSeq" id="WP_106931629.1">
    <property type="nucleotide sequence ID" value="NZ_PYFT01000001.1"/>
</dbReference>
<evidence type="ECO:0000313" key="2">
    <source>
        <dbReference type="EMBL" id="PSR55450.1"/>
    </source>
</evidence>
<feature type="transmembrane region" description="Helical" evidence="1">
    <location>
        <begin position="7"/>
        <end position="23"/>
    </location>
</feature>